<keyword evidence="3" id="KW-1185">Reference proteome</keyword>
<dbReference type="OrthoDB" id="8606465at2"/>
<accession>A0A448VL35</accession>
<gene>
    <name evidence="2" type="ORF">NCTC12742_00736</name>
</gene>
<dbReference type="PROSITE" id="PS51257">
    <property type="entry name" value="PROKAR_LIPOPROTEIN"/>
    <property type="match status" value="1"/>
</dbReference>
<dbReference type="AlphaFoldDB" id="A0A448VL35"/>
<sequence length="126" mass="15069">MKLTGWVCLALLGLTACAVTPEQKMAREALALRQQQDLQVALAAQCDTETARLLRDHFDGNTGATEKERQAFRLKYVDKTSDSMFQACYRMAWQNYISQQQLEQAYRWRYWDDGYHPWFYRPWYRW</sequence>
<feature type="chain" id="PRO_5019232436" description="Lipoprotein" evidence="1">
    <location>
        <begin position="19"/>
        <end position="126"/>
    </location>
</feature>
<evidence type="ECO:0000313" key="3">
    <source>
        <dbReference type="Proteomes" id="UP000272771"/>
    </source>
</evidence>
<dbReference type="EMBL" id="LR134533">
    <property type="protein sequence ID" value="VEJ50519.1"/>
    <property type="molecule type" value="Genomic_DNA"/>
</dbReference>
<dbReference type="Proteomes" id="UP000272771">
    <property type="component" value="Chromosome"/>
</dbReference>
<dbReference type="KEGG" id="nwe:SAMEA3174300_1361"/>
<name>A0A448VL35_9NEIS</name>
<keyword evidence="1" id="KW-0732">Signal</keyword>
<evidence type="ECO:0008006" key="4">
    <source>
        <dbReference type="Google" id="ProtNLM"/>
    </source>
</evidence>
<feature type="signal peptide" evidence="1">
    <location>
        <begin position="1"/>
        <end position="18"/>
    </location>
</feature>
<evidence type="ECO:0000313" key="2">
    <source>
        <dbReference type="EMBL" id="VEJ50519.1"/>
    </source>
</evidence>
<proteinExistence type="predicted"/>
<evidence type="ECO:0000256" key="1">
    <source>
        <dbReference type="SAM" id="SignalP"/>
    </source>
</evidence>
<reference evidence="2 3" key="1">
    <citation type="submission" date="2018-12" db="EMBL/GenBank/DDBJ databases">
        <authorList>
            <consortium name="Pathogen Informatics"/>
        </authorList>
    </citation>
    <scope>NUCLEOTIDE SEQUENCE [LARGE SCALE GENOMIC DNA]</scope>
    <source>
        <strain evidence="2 3">NCTC12742</strain>
    </source>
</reference>
<protein>
    <recommendedName>
        <fullName evidence="4">Lipoprotein</fullName>
    </recommendedName>
</protein>
<organism evidence="2 3">
    <name type="scientific">Neisseria weaveri</name>
    <dbReference type="NCBI Taxonomy" id="28091"/>
    <lineage>
        <taxon>Bacteria</taxon>
        <taxon>Pseudomonadati</taxon>
        <taxon>Pseudomonadota</taxon>
        <taxon>Betaproteobacteria</taxon>
        <taxon>Neisseriales</taxon>
        <taxon>Neisseriaceae</taxon>
        <taxon>Neisseria</taxon>
    </lineage>
</organism>
<dbReference type="RefSeq" id="WP_004282675.1">
    <property type="nucleotide sequence ID" value="NZ_CAUJRG010000002.1"/>
</dbReference>